<feature type="domain" description="Chromo" evidence="4">
    <location>
        <begin position="19"/>
        <end position="79"/>
    </location>
</feature>
<evidence type="ECO:0000256" key="3">
    <source>
        <dbReference type="SAM" id="MobiDB-lite"/>
    </source>
</evidence>
<dbReference type="SMART" id="SM00298">
    <property type="entry name" value="CHROMO"/>
    <property type="match status" value="1"/>
</dbReference>
<dbReference type="SUPFAM" id="SSF54160">
    <property type="entry name" value="Chromo domain-like"/>
    <property type="match status" value="1"/>
</dbReference>
<dbReference type="AlphaFoldDB" id="E3MN35"/>
<dbReference type="OrthoDB" id="5843976at2759"/>
<feature type="compositionally biased region" description="Basic and acidic residues" evidence="3">
    <location>
        <begin position="188"/>
        <end position="203"/>
    </location>
</feature>
<evidence type="ECO:0000256" key="2">
    <source>
        <dbReference type="ARBA" id="ARBA00023242"/>
    </source>
</evidence>
<protein>
    <recommendedName>
        <fullName evidence="4">Chromo domain-containing protein</fullName>
    </recommendedName>
</protein>
<evidence type="ECO:0000313" key="6">
    <source>
        <dbReference type="Proteomes" id="UP000008281"/>
    </source>
</evidence>
<evidence type="ECO:0000313" key="5">
    <source>
        <dbReference type="EMBL" id="EFP05243.1"/>
    </source>
</evidence>
<evidence type="ECO:0000259" key="4">
    <source>
        <dbReference type="PROSITE" id="PS50013"/>
    </source>
</evidence>
<evidence type="ECO:0000256" key="1">
    <source>
        <dbReference type="ARBA" id="ARBA00004123"/>
    </source>
</evidence>
<name>E3MN35_CAERE</name>
<sequence length="343" mass="38565">MGDEPREPEAKEGKSEEVFEVEKILDHRVTNNQLQLKVRWLGYGPDDDTFEPEDDIKECASEVVEEYYRKMKVNDKTELIERLQKEIKRTKKQTAKKRERSPSPDVDDDGSESDASYSSAKKNKKASRNATPSSSSKVAKVPTKAALKSYDSHGHVPPNKAKQAATRIRTSMFGDSSDEEDASPVRSAVDELQSKVKPKETKDVFQSPIQRPAETPKPKTENGSNVTSKQSSSPQPCSSSAVSSSYKVLYITVCLIFFSIQPSSGNLETNGRHRSLELPHKKKDEPLWSVTGIVRHKNESNVVDKLILMTNRDTGDRKVLNPDEAFNLDSWALTKYLLDRCEF</sequence>
<dbReference type="OMA" id="FISRCEF"/>
<feature type="compositionally biased region" description="Basic residues" evidence="3">
    <location>
        <begin position="89"/>
        <end position="99"/>
    </location>
</feature>
<dbReference type="PANTHER" id="PTHR22812">
    <property type="entry name" value="CHROMOBOX PROTEIN"/>
    <property type="match status" value="1"/>
</dbReference>
<comment type="subcellular location">
    <subcellularLocation>
        <location evidence="1">Nucleus</location>
    </subcellularLocation>
</comment>
<dbReference type="Gene3D" id="2.40.50.40">
    <property type="match status" value="1"/>
</dbReference>
<dbReference type="InterPro" id="IPR016197">
    <property type="entry name" value="Chromo-like_dom_sf"/>
</dbReference>
<dbReference type="Pfam" id="PF00385">
    <property type="entry name" value="Chromo"/>
    <property type="match status" value="1"/>
</dbReference>
<dbReference type="EMBL" id="DS268458">
    <property type="protein sequence ID" value="EFP05243.1"/>
    <property type="molecule type" value="Genomic_DNA"/>
</dbReference>
<dbReference type="InterPro" id="IPR051219">
    <property type="entry name" value="Heterochromatin_chromo-domain"/>
</dbReference>
<dbReference type="PROSITE" id="PS50013">
    <property type="entry name" value="CHROMO_2"/>
    <property type="match status" value="1"/>
</dbReference>
<dbReference type="HOGENOM" id="CLU_850545_0_0_1"/>
<dbReference type="InterPro" id="IPR000953">
    <property type="entry name" value="Chromo/chromo_shadow_dom"/>
</dbReference>
<keyword evidence="6" id="KW-1185">Reference proteome</keyword>
<dbReference type="Proteomes" id="UP000008281">
    <property type="component" value="Unassembled WGS sequence"/>
</dbReference>
<dbReference type="eggNOG" id="KOG1911">
    <property type="taxonomic scope" value="Eukaryota"/>
</dbReference>
<dbReference type="STRING" id="31234.E3MN35"/>
<dbReference type="CDD" id="cd00024">
    <property type="entry name" value="CD_CSD"/>
    <property type="match status" value="1"/>
</dbReference>
<dbReference type="GO" id="GO:0010629">
    <property type="term" value="P:negative regulation of gene expression"/>
    <property type="evidence" value="ECO:0007669"/>
    <property type="project" value="EnsemblMetazoa"/>
</dbReference>
<reference evidence="5" key="1">
    <citation type="submission" date="2007-07" db="EMBL/GenBank/DDBJ databases">
        <title>PCAP assembly of the Caenorhabditis remanei genome.</title>
        <authorList>
            <consortium name="The Caenorhabditis remanei Sequencing Consortium"/>
            <person name="Wilson R.K."/>
        </authorList>
    </citation>
    <scope>NUCLEOTIDE SEQUENCE [LARGE SCALE GENOMIC DNA]</scope>
    <source>
        <strain evidence="5">PB4641</strain>
    </source>
</reference>
<accession>E3MN35</accession>
<dbReference type="InParanoid" id="E3MN35"/>
<dbReference type="GO" id="GO:0005634">
    <property type="term" value="C:nucleus"/>
    <property type="evidence" value="ECO:0007669"/>
    <property type="project" value="UniProtKB-SubCell"/>
</dbReference>
<gene>
    <name evidence="5" type="ORF">CRE_04141</name>
</gene>
<proteinExistence type="predicted"/>
<keyword evidence="2" id="KW-0539">Nucleus</keyword>
<dbReference type="InterPro" id="IPR023780">
    <property type="entry name" value="Chromo_domain"/>
</dbReference>
<organism evidence="6">
    <name type="scientific">Caenorhabditis remanei</name>
    <name type="common">Caenorhabditis vulgaris</name>
    <dbReference type="NCBI Taxonomy" id="31234"/>
    <lineage>
        <taxon>Eukaryota</taxon>
        <taxon>Metazoa</taxon>
        <taxon>Ecdysozoa</taxon>
        <taxon>Nematoda</taxon>
        <taxon>Chromadorea</taxon>
        <taxon>Rhabditida</taxon>
        <taxon>Rhabditina</taxon>
        <taxon>Rhabditomorpha</taxon>
        <taxon>Rhabditoidea</taxon>
        <taxon>Rhabditidae</taxon>
        <taxon>Peloderinae</taxon>
        <taxon>Caenorhabditis</taxon>
    </lineage>
</organism>
<feature type="compositionally biased region" description="Low complexity" evidence="3">
    <location>
        <begin position="228"/>
        <end position="239"/>
    </location>
</feature>
<feature type="region of interest" description="Disordered" evidence="3">
    <location>
        <begin position="89"/>
        <end position="239"/>
    </location>
</feature>
<dbReference type="FunCoup" id="E3MN35">
    <property type="interactions" value="671"/>
</dbReference>